<dbReference type="InParanoid" id="A0A409VFU1"/>
<proteinExistence type="predicted"/>
<keyword evidence="1" id="KW-0812">Transmembrane</keyword>
<feature type="transmembrane region" description="Helical" evidence="1">
    <location>
        <begin position="244"/>
        <end position="265"/>
    </location>
</feature>
<sequence>MSTDQAPPQGPNIEGLTPFLIAITVCAPLWGVTISQAAAYYRTYKKDNIYLKTLVGVSVALNTAQMATLAYTVYFWIIVCREPANYAFLGLLGNALVVVPAYITYFLTTLVQCFYAMRVWFVSGKKVWLVALIFGLSIIQLAGGFALVSYITTINNIIAVYSKFNRISGSIELGSSMLCDIIISASLWWYLGRARGKVFSRTRKAVDVLILQAVNIGILTKQVPIVIVALTNLVTWLVIPPTNFTWAVFHFSLGKIYVNSMLVSLNSREKIRYNMNSGGNKSGGGAYLVHSTFDIDGTTTRNPTSDFELGATTNRKDATASISSD</sequence>
<feature type="transmembrane region" description="Helical" evidence="1">
    <location>
        <begin position="91"/>
        <end position="115"/>
    </location>
</feature>
<dbReference type="InterPro" id="IPR045339">
    <property type="entry name" value="DUF6534"/>
</dbReference>
<feature type="transmembrane region" description="Helical" evidence="1">
    <location>
        <begin position="213"/>
        <end position="238"/>
    </location>
</feature>
<gene>
    <name evidence="3" type="ORF">CVT24_003019</name>
</gene>
<evidence type="ECO:0000256" key="1">
    <source>
        <dbReference type="SAM" id="Phobius"/>
    </source>
</evidence>
<accession>A0A409VFU1</accession>
<keyword evidence="4" id="KW-1185">Reference proteome</keyword>
<comment type="caution">
    <text evidence="3">The sequence shown here is derived from an EMBL/GenBank/DDBJ whole genome shotgun (WGS) entry which is preliminary data.</text>
</comment>
<dbReference type="EMBL" id="NHTK01006075">
    <property type="protein sequence ID" value="PPQ65128.1"/>
    <property type="molecule type" value="Genomic_DNA"/>
</dbReference>
<name>A0A409VFU1_9AGAR</name>
<evidence type="ECO:0000313" key="4">
    <source>
        <dbReference type="Proteomes" id="UP000284842"/>
    </source>
</evidence>
<feature type="transmembrane region" description="Helical" evidence="1">
    <location>
        <begin position="20"/>
        <end position="41"/>
    </location>
</feature>
<dbReference type="PANTHER" id="PTHR40465:SF1">
    <property type="entry name" value="DUF6534 DOMAIN-CONTAINING PROTEIN"/>
    <property type="match status" value="1"/>
</dbReference>
<feature type="transmembrane region" description="Helical" evidence="1">
    <location>
        <begin position="171"/>
        <end position="192"/>
    </location>
</feature>
<dbReference type="PANTHER" id="PTHR40465">
    <property type="entry name" value="CHROMOSOME 1, WHOLE GENOME SHOTGUN SEQUENCE"/>
    <property type="match status" value="1"/>
</dbReference>
<organism evidence="3 4">
    <name type="scientific">Panaeolus cyanescens</name>
    <dbReference type="NCBI Taxonomy" id="181874"/>
    <lineage>
        <taxon>Eukaryota</taxon>
        <taxon>Fungi</taxon>
        <taxon>Dikarya</taxon>
        <taxon>Basidiomycota</taxon>
        <taxon>Agaricomycotina</taxon>
        <taxon>Agaricomycetes</taxon>
        <taxon>Agaricomycetidae</taxon>
        <taxon>Agaricales</taxon>
        <taxon>Agaricineae</taxon>
        <taxon>Galeropsidaceae</taxon>
        <taxon>Panaeolus</taxon>
    </lineage>
</organism>
<reference evidence="3 4" key="1">
    <citation type="journal article" date="2018" name="Evol. Lett.">
        <title>Horizontal gene cluster transfer increased hallucinogenic mushroom diversity.</title>
        <authorList>
            <person name="Reynolds H.T."/>
            <person name="Vijayakumar V."/>
            <person name="Gluck-Thaler E."/>
            <person name="Korotkin H.B."/>
            <person name="Matheny P.B."/>
            <person name="Slot J.C."/>
        </authorList>
    </citation>
    <scope>NUCLEOTIDE SEQUENCE [LARGE SCALE GENOMIC DNA]</scope>
    <source>
        <strain evidence="3 4">2629</strain>
    </source>
</reference>
<keyword evidence="1" id="KW-1133">Transmembrane helix</keyword>
<evidence type="ECO:0000259" key="2">
    <source>
        <dbReference type="Pfam" id="PF20152"/>
    </source>
</evidence>
<dbReference type="AlphaFoldDB" id="A0A409VFU1"/>
<feature type="transmembrane region" description="Helical" evidence="1">
    <location>
        <begin position="127"/>
        <end position="151"/>
    </location>
</feature>
<evidence type="ECO:0000313" key="3">
    <source>
        <dbReference type="EMBL" id="PPQ65128.1"/>
    </source>
</evidence>
<protein>
    <recommendedName>
        <fullName evidence="2">DUF6534 domain-containing protein</fullName>
    </recommendedName>
</protein>
<dbReference type="Proteomes" id="UP000284842">
    <property type="component" value="Unassembled WGS sequence"/>
</dbReference>
<dbReference type="Pfam" id="PF20152">
    <property type="entry name" value="DUF6534"/>
    <property type="match status" value="1"/>
</dbReference>
<dbReference type="STRING" id="181874.A0A409VFU1"/>
<dbReference type="OrthoDB" id="2971182at2759"/>
<feature type="transmembrane region" description="Helical" evidence="1">
    <location>
        <begin position="53"/>
        <end position="79"/>
    </location>
</feature>
<keyword evidence="1" id="KW-0472">Membrane</keyword>
<feature type="domain" description="DUF6534" evidence="2">
    <location>
        <begin position="176"/>
        <end position="269"/>
    </location>
</feature>